<dbReference type="SMART" id="SM00906">
    <property type="entry name" value="Fungal_trans"/>
    <property type="match status" value="1"/>
</dbReference>
<protein>
    <recommendedName>
        <fullName evidence="3">Xylanolytic transcriptional activator regulatory domain-containing protein</fullName>
    </recommendedName>
</protein>
<evidence type="ECO:0000259" key="3">
    <source>
        <dbReference type="SMART" id="SM00906"/>
    </source>
</evidence>
<evidence type="ECO:0000256" key="1">
    <source>
        <dbReference type="ARBA" id="ARBA00023242"/>
    </source>
</evidence>
<dbReference type="EMBL" id="RSCD01000025">
    <property type="protein sequence ID" value="RSH82957.1"/>
    <property type="molecule type" value="Genomic_DNA"/>
</dbReference>
<reference evidence="4 5" key="1">
    <citation type="submission" date="2018-11" db="EMBL/GenBank/DDBJ databases">
        <title>Genome sequence of Saitozyma podzolica DSM 27192.</title>
        <authorList>
            <person name="Aliyu H."/>
            <person name="Gorte O."/>
            <person name="Ochsenreither K."/>
        </authorList>
    </citation>
    <scope>NUCLEOTIDE SEQUENCE [LARGE SCALE GENOMIC DNA]</scope>
    <source>
        <strain evidence="4 5">DSM 27192</strain>
    </source>
</reference>
<feature type="domain" description="Xylanolytic transcriptional activator regulatory" evidence="3">
    <location>
        <begin position="353"/>
        <end position="427"/>
    </location>
</feature>
<dbReference type="STRING" id="1890683.A0A427XVW8"/>
<keyword evidence="1" id="KW-0539">Nucleus</keyword>
<dbReference type="OrthoDB" id="2428527at2759"/>
<proteinExistence type="predicted"/>
<dbReference type="InterPro" id="IPR007219">
    <property type="entry name" value="XnlR_reg_dom"/>
</dbReference>
<gene>
    <name evidence="4" type="ORF">EHS25_005666</name>
</gene>
<dbReference type="Pfam" id="PF04082">
    <property type="entry name" value="Fungal_trans"/>
    <property type="match status" value="1"/>
</dbReference>
<dbReference type="GO" id="GO:0008270">
    <property type="term" value="F:zinc ion binding"/>
    <property type="evidence" value="ECO:0007669"/>
    <property type="project" value="InterPro"/>
</dbReference>
<evidence type="ECO:0000313" key="5">
    <source>
        <dbReference type="Proteomes" id="UP000279259"/>
    </source>
</evidence>
<feature type="region of interest" description="Disordered" evidence="2">
    <location>
        <begin position="596"/>
        <end position="620"/>
    </location>
</feature>
<organism evidence="4 5">
    <name type="scientific">Saitozyma podzolica</name>
    <dbReference type="NCBI Taxonomy" id="1890683"/>
    <lineage>
        <taxon>Eukaryota</taxon>
        <taxon>Fungi</taxon>
        <taxon>Dikarya</taxon>
        <taxon>Basidiomycota</taxon>
        <taxon>Agaricomycotina</taxon>
        <taxon>Tremellomycetes</taxon>
        <taxon>Tremellales</taxon>
        <taxon>Trimorphomycetaceae</taxon>
        <taxon>Saitozyma</taxon>
    </lineage>
</organism>
<dbReference type="CDD" id="cd12148">
    <property type="entry name" value="fungal_TF_MHR"/>
    <property type="match status" value="1"/>
</dbReference>
<evidence type="ECO:0000256" key="2">
    <source>
        <dbReference type="SAM" id="MobiDB-lite"/>
    </source>
</evidence>
<sequence>MLTHSQPHPAYSAHGDGVSTSGPNPLEHPSHGASAWKYSFTRYPAADEAVRKRAKVTRSSKACVQIKWTDFAQAAVTAEELHRDPCRRGQSPQTFVSVRIIVNRQIRTHFRRTLAFLPKPPVSINPGATHNAPELPEIAWPSNEIGSAFDATADFAWLFSSRLPTVQTGVRRILHPTKVLRGSRQQFAKATGAQKEVGLPRGIGLKRTTLRVRVDDTQNRGNAQPGVSLGVTAEIIGADGVPDPSIMRHLLDLFMVHFGCQFPFVDRAKVERDIERRTGSVFLLNSMAAVAARFSNHPSIALPNLKPHEYGNVFGDRVKALLGSMLSVPSRESVLAFLLLALAAAGNDSEFEVGMMTGLAVRMGLDLGLHLGPHPDSPISAEDQRLNRLLWWSVQVLDLALSFGEGRRTTTPIEEITQLLPMEQDICRQPSGSAHPEIEFPGIRSPFPYAAKQMLLFGPLINMLNVDSHRLISELDRQLQIAHAEAIRHYSELPPDMRWNVRNLQDQCRAQNGPIYLFLHLWMHTILASEDRILSKLGTAIPAVHTSVLDSARTVGDILVLSDIIHPNAYLSIPFVNQSFYVAGCAYINEVERHSSQGTTNRVDAASNTRQGEGSASTRGDISRSLLASVANESLTTFHHGLSKQTKYWSCVARTTQSLEQHRQGIHDIDLVDITEKLETVVPMPDSGFAARHEDGP</sequence>
<dbReference type="AlphaFoldDB" id="A0A427XVW8"/>
<dbReference type="PANTHER" id="PTHR47783:SF1">
    <property type="entry name" value="ZN(II)2CYS6 TRANSCRIPTION FACTOR (EUROFUNG)"/>
    <property type="match status" value="1"/>
</dbReference>
<evidence type="ECO:0000313" key="4">
    <source>
        <dbReference type="EMBL" id="RSH82957.1"/>
    </source>
</evidence>
<dbReference type="GO" id="GO:0003677">
    <property type="term" value="F:DNA binding"/>
    <property type="evidence" value="ECO:0007669"/>
    <property type="project" value="InterPro"/>
</dbReference>
<dbReference type="PANTHER" id="PTHR47783">
    <property type="entry name" value="ZN(II)2CYS6 TRANSCRIPTION FACTOR (EUROFUNG)-RELATED"/>
    <property type="match status" value="1"/>
</dbReference>
<dbReference type="Proteomes" id="UP000279259">
    <property type="component" value="Unassembled WGS sequence"/>
</dbReference>
<comment type="caution">
    <text evidence="4">The sequence shown here is derived from an EMBL/GenBank/DDBJ whole genome shotgun (WGS) entry which is preliminary data.</text>
</comment>
<feature type="region of interest" description="Disordered" evidence="2">
    <location>
        <begin position="1"/>
        <end position="30"/>
    </location>
</feature>
<dbReference type="GO" id="GO:0006351">
    <property type="term" value="P:DNA-templated transcription"/>
    <property type="evidence" value="ECO:0007669"/>
    <property type="project" value="InterPro"/>
</dbReference>
<keyword evidence="5" id="KW-1185">Reference proteome</keyword>
<accession>A0A427XVW8</accession>
<name>A0A427XVW8_9TREE</name>